<keyword evidence="2" id="KW-1185">Reference proteome</keyword>
<proteinExistence type="predicted"/>
<dbReference type="Pfam" id="PF19409">
    <property type="entry name" value="Thiopep_pre"/>
    <property type="match status" value="1"/>
</dbReference>
<organism evidence="1 2">
    <name type="scientific">Micromonospora echinofusca</name>
    <dbReference type="NCBI Taxonomy" id="47858"/>
    <lineage>
        <taxon>Bacteria</taxon>
        <taxon>Bacillati</taxon>
        <taxon>Actinomycetota</taxon>
        <taxon>Actinomycetes</taxon>
        <taxon>Micromonosporales</taxon>
        <taxon>Micromonosporaceae</taxon>
        <taxon>Micromonospora</taxon>
    </lineage>
</organism>
<evidence type="ECO:0008006" key="3">
    <source>
        <dbReference type="Google" id="ProtNLM"/>
    </source>
</evidence>
<protein>
    <recommendedName>
        <fullName evidence="3">Thiazolylpeptide-type bacteriocin</fullName>
    </recommendedName>
</protein>
<sequence length="63" mass="6749">MRDMTATLADLEDLNLADLEVSDLLEVHAVRESVALPETGASASTSAVWQWLGYSSCAAQLPQ</sequence>
<gene>
    <name evidence="1" type="ORF">GA0070610_6092</name>
</gene>
<name>A0A1C5GIT2_MICEH</name>
<accession>A0A1C5GIT2</accession>
<dbReference type="Proteomes" id="UP000198251">
    <property type="component" value="Chromosome I"/>
</dbReference>
<reference evidence="1 2" key="1">
    <citation type="submission" date="2016-06" db="EMBL/GenBank/DDBJ databases">
        <authorList>
            <person name="Kjaerup R.B."/>
            <person name="Dalgaard T.S."/>
            <person name="Juul-Madsen H.R."/>
        </authorList>
    </citation>
    <scope>NUCLEOTIDE SEQUENCE [LARGE SCALE GENOMIC DNA]</scope>
    <source>
        <strain evidence="1 2">DSM 43913</strain>
    </source>
</reference>
<dbReference type="EMBL" id="LT607733">
    <property type="protein sequence ID" value="SCG19705.1"/>
    <property type="molecule type" value="Genomic_DNA"/>
</dbReference>
<dbReference type="RefSeq" id="WP_089003130.1">
    <property type="nucleotide sequence ID" value="NZ_JBFAAC010000024.1"/>
</dbReference>
<evidence type="ECO:0000313" key="1">
    <source>
        <dbReference type="EMBL" id="SCG19705.1"/>
    </source>
</evidence>
<evidence type="ECO:0000313" key="2">
    <source>
        <dbReference type="Proteomes" id="UP000198251"/>
    </source>
</evidence>
<dbReference type="AlphaFoldDB" id="A0A1C5GIT2"/>